<keyword evidence="2" id="KW-0808">Transferase</keyword>
<reference evidence="2 3" key="1">
    <citation type="submission" date="2019-11" db="EMBL/GenBank/DDBJ databases">
        <title>Novel species isolated from a subtropical stream in China.</title>
        <authorList>
            <person name="Lu H."/>
        </authorList>
    </citation>
    <scope>NUCLEOTIDE SEQUENCE [LARGE SCALE GENOMIC DNA]</scope>
    <source>
        <strain evidence="2 3">FT25W</strain>
    </source>
</reference>
<dbReference type="GO" id="GO:0008999">
    <property type="term" value="F:protein-N-terminal-alanine acetyltransferase activity"/>
    <property type="evidence" value="ECO:0007669"/>
    <property type="project" value="TreeGrafter"/>
</dbReference>
<dbReference type="AlphaFoldDB" id="A0A6L5QHM7"/>
<dbReference type="EMBL" id="WKJM01000009">
    <property type="protein sequence ID" value="MRX08792.1"/>
    <property type="molecule type" value="Genomic_DNA"/>
</dbReference>
<sequence>MESQRIIFSDIILREYSDSDAEEFTNAILESVESVGHWMPWCSREYTVSDALQWFSDCRKKETAGAAYEYGVFSLSTGKFLGGAGLNALQHQYKLCNLGYWVRQTAQRQGVASKCVQALSHYAFHQLGLHRIEIVVAVGNTASERVAVKAGVVHECIARNRLYLNGAPMPAHVFSLVPS</sequence>
<comment type="caution">
    <text evidence="2">The sequence shown here is derived from an EMBL/GenBank/DDBJ whole genome shotgun (WGS) entry which is preliminary data.</text>
</comment>
<dbReference type="InterPro" id="IPR016181">
    <property type="entry name" value="Acyl_CoA_acyltransferase"/>
</dbReference>
<dbReference type="Gene3D" id="3.40.630.30">
    <property type="match status" value="1"/>
</dbReference>
<dbReference type="RefSeq" id="WP_154368181.1">
    <property type="nucleotide sequence ID" value="NZ_WKJM01000009.1"/>
</dbReference>
<dbReference type="GO" id="GO:1990189">
    <property type="term" value="F:protein N-terminal-serine acetyltransferase activity"/>
    <property type="evidence" value="ECO:0007669"/>
    <property type="project" value="TreeGrafter"/>
</dbReference>
<evidence type="ECO:0000313" key="3">
    <source>
        <dbReference type="Proteomes" id="UP000481037"/>
    </source>
</evidence>
<organism evidence="2 3">
    <name type="scientific">Duganella alba</name>
    <dbReference type="NCBI Taxonomy" id="2666081"/>
    <lineage>
        <taxon>Bacteria</taxon>
        <taxon>Pseudomonadati</taxon>
        <taxon>Pseudomonadota</taxon>
        <taxon>Betaproteobacteria</taxon>
        <taxon>Burkholderiales</taxon>
        <taxon>Oxalobacteraceae</taxon>
        <taxon>Telluria group</taxon>
        <taxon>Duganella</taxon>
    </lineage>
</organism>
<proteinExistence type="predicted"/>
<gene>
    <name evidence="2" type="ORF">GJ697_13185</name>
</gene>
<protein>
    <submittedName>
        <fullName evidence="2">GNAT family N-acetyltransferase</fullName>
    </submittedName>
</protein>
<dbReference type="PANTHER" id="PTHR43441:SF10">
    <property type="entry name" value="ACETYLTRANSFERASE"/>
    <property type="match status" value="1"/>
</dbReference>
<dbReference type="PANTHER" id="PTHR43441">
    <property type="entry name" value="RIBOSOMAL-PROTEIN-SERINE ACETYLTRANSFERASE"/>
    <property type="match status" value="1"/>
</dbReference>
<feature type="domain" description="N-acetyltransferase" evidence="1">
    <location>
        <begin position="11"/>
        <end position="170"/>
    </location>
</feature>
<accession>A0A6L5QHM7</accession>
<dbReference type="Pfam" id="PF13302">
    <property type="entry name" value="Acetyltransf_3"/>
    <property type="match status" value="1"/>
</dbReference>
<name>A0A6L5QHM7_9BURK</name>
<keyword evidence="3" id="KW-1185">Reference proteome</keyword>
<dbReference type="GO" id="GO:0005737">
    <property type="term" value="C:cytoplasm"/>
    <property type="evidence" value="ECO:0007669"/>
    <property type="project" value="TreeGrafter"/>
</dbReference>
<evidence type="ECO:0000313" key="2">
    <source>
        <dbReference type="EMBL" id="MRX08792.1"/>
    </source>
</evidence>
<dbReference type="InterPro" id="IPR000182">
    <property type="entry name" value="GNAT_dom"/>
</dbReference>
<evidence type="ECO:0000259" key="1">
    <source>
        <dbReference type="PROSITE" id="PS51186"/>
    </source>
</evidence>
<dbReference type="Proteomes" id="UP000481037">
    <property type="component" value="Unassembled WGS sequence"/>
</dbReference>
<dbReference type="InterPro" id="IPR051908">
    <property type="entry name" value="Ribosomal_N-acetyltransferase"/>
</dbReference>
<dbReference type="PROSITE" id="PS51186">
    <property type="entry name" value="GNAT"/>
    <property type="match status" value="1"/>
</dbReference>
<dbReference type="SUPFAM" id="SSF55729">
    <property type="entry name" value="Acyl-CoA N-acyltransferases (Nat)"/>
    <property type="match status" value="1"/>
</dbReference>